<name>A0ABN1MRZ6_9FLAO</name>
<dbReference type="InterPro" id="IPR027961">
    <property type="entry name" value="DUF4442"/>
</dbReference>
<comment type="caution">
    <text evidence="2">The sequence shown here is derived from an EMBL/GenBank/DDBJ whole genome shotgun (WGS) entry which is preliminary data.</text>
</comment>
<evidence type="ECO:0000313" key="3">
    <source>
        <dbReference type="Proteomes" id="UP001501126"/>
    </source>
</evidence>
<evidence type="ECO:0000256" key="1">
    <source>
        <dbReference type="SAM" id="Phobius"/>
    </source>
</evidence>
<gene>
    <name evidence="2" type="ORF">GCM10009118_25170</name>
</gene>
<accession>A0ABN1MRZ6</accession>
<evidence type="ECO:0000313" key="2">
    <source>
        <dbReference type="EMBL" id="GAA0876107.1"/>
    </source>
</evidence>
<keyword evidence="3" id="KW-1185">Reference proteome</keyword>
<sequence length="142" mass="16560">MLGFFKIPMLFYCRPKLLQFDETFAVVRIRNRRRMRNHLRSIYFGALMVGGDTCAGLHAYAYSVQRNKKISLAFKSCSAQFFRRAETDVLFVSSHGKKIEEMMEIAEKTKERQNLIIPIDVFDKENEKVARIEMELSVKIVG</sequence>
<keyword evidence="1" id="KW-1133">Transmembrane helix</keyword>
<dbReference type="Gene3D" id="3.10.129.10">
    <property type="entry name" value="Hotdog Thioesterase"/>
    <property type="match status" value="1"/>
</dbReference>
<protein>
    <submittedName>
        <fullName evidence="2">DUF4442 domain-containing protein</fullName>
    </submittedName>
</protein>
<dbReference type="Proteomes" id="UP001501126">
    <property type="component" value="Unassembled WGS sequence"/>
</dbReference>
<dbReference type="EMBL" id="BAAAFH010000022">
    <property type="protein sequence ID" value="GAA0876107.1"/>
    <property type="molecule type" value="Genomic_DNA"/>
</dbReference>
<dbReference type="SUPFAM" id="SSF54637">
    <property type="entry name" value="Thioesterase/thiol ester dehydrase-isomerase"/>
    <property type="match status" value="1"/>
</dbReference>
<feature type="transmembrane region" description="Helical" evidence="1">
    <location>
        <begin position="42"/>
        <end position="62"/>
    </location>
</feature>
<organism evidence="2 3">
    <name type="scientific">Wandonia haliotis</name>
    <dbReference type="NCBI Taxonomy" id="574963"/>
    <lineage>
        <taxon>Bacteria</taxon>
        <taxon>Pseudomonadati</taxon>
        <taxon>Bacteroidota</taxon>
        <taxon>Flavobacteriia</taxon>
        <taxon>Flavobacteriales</taxon>
        <taxon>Crocinitomicaceae</taxon>
        <taxon>Wandonia</taxon>
    </lineage>
</organism>
<keyword evidence="1" id="KW-0812">Transmembrane</keyword>
<keyword evidence="1" id="KW-0472">Membrane</keyword>
<dbReference type="InterPro" id="IPR029069">
    <property type="entry name" value="HotDog_dom_sf"/>
</dbReference>
<reference evidence="2 3" key="1">
    <citation type="journal article" date="2019" name="Int. J. Syst. Evol. Microbiol.">
        <title>The Global Catalogue of Microorganisms (GCM) 10K type strain sequencing project: providing services to taxonomists for standard genome sequencing and annotation.</title>
        <authorList>
            <consortium name="The Broad Institute Genomics Platform"/>
            <consortium name="The Broad Institute Genome Sequencing Center for Infectious Disease"/>
            <person name="Wu L."/>
            <person name="Ma J."/>
        </authorList>
    </citation>
    <scope>NUCLEOTIDE SEQUENCE [LARGE SCALE GENOMIC DNA]</scope>
    <source>
        <strain evidence="2 3">JCM 16083</strain>
    </source>
</reference>
<dbReference type="Pfam" id="PF14539">
    <property type="entry name" value="DUF4442"/>
    <property type="match status" value="1"/>
</dbReference>
<proteinExistence type="predicted"/>